<accession>A0AAW1RB97</accession>
<keyword evidence="1" id="KW-0812">Transmembrane</keyword>
<proteinExistence type="predicted"/>
<organism evidence="2 3">
    <name type="scientific">Apatococcus lobatus</name>
    <dbReference type="NCBI Taxonomy" id="904363"/>
    <lineage>
        <taxon>Eukaryota</taxon>
        <taxon>Viridiplantae</taxon>
        <taxon>Chlorophyta</taxon>
        <taxon>core chlorophytes</taxon>
        <taxon>Trebouxiophyceae</taxon>
        <taxon>Chlorellales</taxon>
        <taxon>Chlorellaceae</taxon>
        <taxon>Apatococcus</taxon>
    </lineage>
</organism>
<evidence type="ECO:0000313" key="2">
    <source>
        <dbReference type="EMBL" id="KAK9830848.1"/>
    </source>
</evidence>
<reference evidence="2 3" key="1">
    <citation type="journal article" date="2024" name="Nat. Commun.">
        <title>Phylogenomics reveals the evolutionary origins of lichenization in chlorophyte algae.</title>
        <authorList>
            <person name="Puginier C."/>
            <person name="Libourel C."/>
            <person name="Otte J."/>
            <person name="Skaloud P."/>
            <person name="Haon M."/>
            <person name="Grisel S."/>
            <person name="Petersen M."/>
            <person name="Berrin J.G."/>
            <person name="Delaux P.M."/>
            <person name="Dal Grande F."/>
            <person name="Keller J."/>
        </authorList>
    </citation>
    <scope>NUCLEOTIDE SEQUENCE [LARGE SCALE GENOMIC DNA]</scope>
    <source>
        <strain evidence="2 3">SAG 2145</strain>
    </source>
</reference>
<feature type="transmembrane region" description="Helical" evidence="1">
    <location>
        <begin position="178"/>
        <end position="194"/>
    </location>
</feature>
<feature type="transmembrane region" description="Helical" evidence="1">
    <location>
        <begin position="101"/>
        <end position="120"/>
    </location>
</feature>
<feature type="transmembrane region" description="Helical" evidence="1">
    <location>
        <begin position="140"/>
        <end position="158"/>
    </location>
</feature>
<dbReference type="Proteomes" id="UP001438707">
    <property type="component" value="Unassembled WGS sequence"/>
</dbReference>
<evidence type="ECO:0000313" key="3">
    <source>
        <dbReference type="Proteomes" id="UP001438707"/>
    </source>
</evidence>
<feature type="transmembrane region" description="Helical" evidence="1">
    <location>
        <begin position="361"/>
        <end position="381"/>
    </location>
</feature>
<protein>
    <submittedName>
        <fullName evidence="2">Uncharacterized protein</fullName>
    </submittedName>
</protein>
<feature type="transmembrane region" description="Helical" evidence="1">
    <location>
        <begin position="333"/>
        <end position="355"/>
    </location>
</feature>
<keyword evidence="1" id="KW-0472">Membrane</keyword>
<keyword evidence="3" id="KW-1185">Reference proteome</keyword>
<dbReference type="AlphaFoldDB" id="A0AAW1RB97"/>
<keyword evidence="1" id="KW-1133">Transmembrane helix</keyword>
<name>A0AAW1RB97_9CHLO</name>
<dbReference type="EMBL" id="JALJOS010000015">
    <property type="protein sequence ID" value="KAK9830848.1"/>
    <property type="molecule type" value="Genomic_DNA"/>
</dbReference>
<evidence type="ECO:0000256" key="1">
    <source>
        <dbReference type="SAM" id="Phobius"/>
    </source>
</evidence>
<feature type="transmembrane region" description="Helical" evidence="1">
    <location>
        <begin position="258"/>
        <end position="277"/>
    </location>
</feature>
<comment type="caution">
    <text evidence="2">The sequence shown here is derived from an EMBL/GenBank/DDBJ whole genome shotgun (WGS) entry which is preliminary data.</text>
</comment>
<gene>
    <name evidence="2" type="ORF">WJX74_009955</name>
</gene>
<sequence length="393" mass="41643">MQAPSVNRSLTTTEVLPHHLCSSAQRVLSCSQQSSGCHVSARAAGRQAVVVAGLKHLGFQAGSQYARRNLGPRHRQLCTVQASKQKGSATAEVAEDSPLPFAALSVIYAALGVAIYVAPHSAADFIFGPAAGPHDYLHEVSFKLLGLFFEVVALYNFFQQSAAAEGKLADTIHRRGNASLSFFAATCLGLPLVSYLTNPIITPTAGAVFGALSAAQWLTAGRGYAKHSPEGANPFAILGSYGKDLTQLGKVDGLNSSLYSMFTATFIGIGFAFLFFPGPTKGGMLGAQPSLGPEDQLLWQLLGGTIATVIGPICYTMQEAAIQNNFSQRPKRLLMAGLSLVSGAYVFTLLPLLFTDKSGPLLFWAGFPWGTLAVASALIAVKPKENEGWYTPW</sequence>